<dbReference type="AlphaFoldDB" id="A0A0D2D3K6"/>
<name>A0A0D2D3K6_9EURO</name>
<accession>A0A0D2D3K6</accession>
<reference evidence="2 3" key="1">
    <citation type="submission" date="2015-01" db="EMBL/GenBank/DDBJ databases">
        <title>The Genome Sequence of Exophiala oligosperma CBS72588.</title>
        <authorList>
            <consortium name="The Broad Institute Genomics Platform"/>
            <person name="Cuomo C."/>
            <person name="de Hoog S."/>
            <person name="Gorbushina A."/>
            <person name="Stielow B."/>
            <person name="Teixiera M."/>
            <person name="Abouelleil A."/>
            <person name="Chapman S.B."/>
            <person name="Priest M."/>
            <person name="Young S.K."/>
            <person name="Wortman J."/>
            <person name="Nusbaum C."/>
            <person name="Birren B."/>
        </authorList>
    </citation>
    <scope>NUCLEOTIDE SEQUENCE [LARGE SCALE GENOMIC DNA]</scope>
    <source>
        <strain evidence="2 3">CBS 72588</strain>
    </source>
</reference>
<gene>
    <name evidence="2" type="ORF">PV06_10994</name>
</gene>
<keyword evidence="1" id="KW-0472">Membrane</keyword>
<keyword evidence="1" id="KW-1133">Transmembrane helix</keyword>
<dbReference type="VEuPathDB" id="FungiDB:PV06_10994"/>
<organism evidence="2 3">
    <name type="scientific">Exophiala oligosperma</name>
    <dbReference type="NCBI Taxonomy" id="215243"/>
    <lineage>
        <taxon>Eukaryota</taxon>
        <taxon>Fungi</taxon>
        <taxon>Dikarya</taxon>
        <taxon>Ascomycota</taxon>
        <taxon>Pezizomycotina</taxon>
        <taxon>Eurotiomycetes</taxon>
        <taxon>Chaetothyriomycetidae</taxon>
        <taxon>Chaetothyriales</taxon>
        <taxon>Herpotrichiellaceae</taxon>
        <taxon>Exophiala</taxon>
    </lineage>
</organism>
<sequence length="312" mass="34999">MVELIFNKRHRMTMFLTSMCHNSLASCERCSNRQPNRHGAAQPAGQIANVQVALNGAAGPLQQYLRLANRMESRLTKLENNQTLSNQDLYELVQDAHNATLHFSTLKQEIRPLIRLLEENYSALVEGYKSDRTKCATTGAIRVCVFAAVAIFWWWNPAGWVAVGAYGLGGAAGGVGGGVAGAGAHKVWDIERGKAFGKKDRVREFDITMKELDRCANQARKAIVTVFCAQVMQKRLDDTLPEHDRRTLLATLGVDVDAVSSSVYNQELICDRLRRFRENNSNLRTRMERVQTDVNFELQTTEQATEVWRRAG</sequence>
<keyword evidence="3" id="KW-1185">Reference proteome</keyword>
<evidence type="ECO:0000313" key="2">
    <source>
        <dbReference type="EMBL" id="KIW36880.1"/>
    </source>
</evidence>
<feature type="transmembrane region" description="Helical" evidence="1">
    <location>
        <begin position="139"/>
        <end position="155"/>
    </location>
</feature>
<dbReference type="EMBL" id="KN847348">
    <property type="protein sequence ID" value="KIW36880.1"/>
    <property type="molecule type" value="Genomic_DNA"/>
</dbReference>
<dbReference type="HOGENOM" id="CLU_891458_0_0_1"/>
<evidence type="ECO:0000256" key="1">
    <source>
        <dbReference type="SAM" id="Phobius"/>
    </source>
</evidence>
<protein>
    <submittedName>
        <fullName evidence="2">Uncharacterized protein</fullName>
    </submittedName>
</protein>
<proteinExistence type="predicted"/>
<keyword evidence="1" id="KW-0812">Transmembrane</keyword>
<feature type="transmembrane region" description="Helical" evidence="1">
    <location>
        <begin position="161"/>
        <end position="184"/>
    </location>
</feature>
<dbReference type="GeneID" id="27363068"/>
<dbReference type="RefSeq" id="XP_016257096.1">
    <property type="nucleotide sequence ID" value="XM_016412597.1"/>
</dbReference>
<dbReference type="OrthoDB" id="4894358at2759"/>
<dbReference type="Proteomes" id="UP000053342">
    <property type="component" value="Unassembled WGS sequence"/>
</dbReference>
<evidence type="ECO:0000313" key="3">
    <source>
        <dbReference type="Proteomes" id="UP000053342"/>
    </source>
</evidence>